<evidence type="ECO:0000256" key="7">
    <source>
        <dbReference type="ARBA" id="ARBA00022840"/>
    </source>
</evidence>
<evidence type="ECO:0000259" key="20">
    <source>
        <dbReference type="PROSITE" id="PS51383"/>
    </source>
</evidence>
<sequence>MKILSAAALRTLEKETVVRQQLPQAALMERAGRMLYNELQKVFGECACKAEILCGFGNNGGDGLVLARLLQQAGHEVTVYLLEHTTYSTENLLNQERLATCGVPIIKINKESKLHFSEKSIVLDALFGYGLSRVLDHSWAPLIRQINATNNRVFAIDIPSGLLADVPTPPDAPLIKANRTYTLATIKLALLLPAYGAFTGDFVVLDIGLDQEILHSLPENKRYSTSADIKKIVKPLEKFSHKGTFGHALVAGGSYGSIGAIVLASRAALKTGCGLVTSYVPRCGYQILQTALPEALVKTDATEEIITNFDLASLQGKALAVGMGMGTADESQQALCKLLKDLQKKEQTPKLLFDADALNILALQQAWLTMLPPYSILTPHPKELQRLIGAWQDDFEKLQKASDWANRYQQIVVIKGANTAIVLPDGKIHFNATGNPGMATAGAGDVLSGIIISLLAQAYSPADAAILGVYLHGLAGDCAAKKIHPKSMTATDIIDHLSDAWQYILPENLV</sequence>
<dbReference type="InterPro" id="IPR017953">
    <property type="entry name" value="Carbohydrate_kinase_pred_CS"/>
</dbReference>
<dbReference type="PANTHER" id="PTHR12592:SF0">
    <property type="entry name" value="ATP-DEPENDENT (S)-NAD(P)H-HYDRATE DEHYDRATASE"/>
    <property type="match status" value="1"/>
</dbReference>
<keyword evidence="5 18" id="KW-0479">Metal-binding</keyword>
<evidence type="ECO:0000256" key="16">
    <source>
        <dbReference type="ARBA" id="ARBA00049209"/>
    </source>
</evidence>
<feature type="binding site" evidence="17">
    <location>
        <position position="324"/>
    </location>
    <ligand>
        <name>(6S)-NADPHX</name>
        <dbReference type="ChEBI" id="CHEBI:64076"/>
    </ligand>
</feature>
<comment type="catalytic activity">
    <reaction evidence="16 17 19">
        <text>(6S)-NADPHX + ADP = AMP + phosphate + NADPH + H(+)</text>
        <dbReference type="Rhea" id="RHEA:32235"/>
        <dbReference type="ChEBI" id="CHEBI:15378"/>
        <dbReference type="ChEBI" id="CHEBI:43474"/>
        <dbReference type="ChEBI" id="CHEBI:57783"/>
        <dbReference type="ChEBI" id="CHEBI:64076"/>
        <dbReference type="ChEBI" id="CHEBI:456215"/>
        <dbReference type="ChEBI" id="CHEBI:456216"/>
        <dbReference type="EC" id="4.2.1.136"/>
    </reaction>
</comment>
<dbReference type="NCBIfam" id="TIGR00197">
    <property type="entry name" value="yjeF_nterm"/>
    <property type="match status" value="1"/>
</dbReference>
<evidence type="ECO:0000256" key="3">
    <source>
        <dbReference type="ARBA" id="ARBA00006001"/>
    </source>
</evidence>
<evidence type="ECO:0000256" key="5">
    <source>
        <dbReference type="ARBA" id="ARBA00022723"/>
    </source>
</evidence>
<feature type="binding site" evidence="18">
    <location>
        <position position="157"/>
    </location>
    <ligand>
        <name>(6S)-NADPHX</name>
        <dbReference type="ChEBI" id="CHEBI:64076"/>
    </ligand>
</feature>
<feature type="binding site" evidence="18">
    <location>
        <begin position="58"/>
        <end position="62"/>
    </location>
    <ligand>
        <name>(6S)-NADPHX</name>
        <dbReference type="ChEBI" id="CHEBI:64076"/>
    </ligand>
</feature>
<evidence type="ECO:0000256" key="1">
    <source>
        <dbReference type="ARBA" id="ARBA00000013"/>
    </source>
</evidence>
<evidence type="ECO:0000256" key="14">
    <source>
        <dbReference type="ARBA" id="ARBA00025153"/>
    </source>
</evidence>
<dbReference type="NCBIfam" id="TIGR00196">
    <property type="entry name" value="yjeF_cterm"/>
    <property type="match status" value="1"/>
</dbReference>
<dbReference type="SUPFAM" id="SSF64153">
    <property type="entry name" value="YjeF N-terminal domain-like"/>
    <property type="match status" value="1"/>
</dbReference>
<keyword evidence="11 18" id="KW-0413">Isomerase</keyword>
<gene>
    <name evidence="17" type="primary">nnrD</name>
    <name evidence="18" type="synonym">nnrE</name>
    <name evidence="22" type="ORF">PQ465_07230</name>
</gene>
<evidence type="ECO:0000313" key="23">
    <source>
        <dbReference type="Proteomes" id="UP001221558"/>
    </source>
</evidence>
<comment type="function">
    <text evidence="14 19">Bifunctional enzyme that catalyzes the epimerization of the S- and R-forms of NAD(P)HX and the dehydration of the S-form of NAD(P)HX at the expense of ADP, which is converted to AMP. This allows the repair of both epimers of NAD(P)HX, a damaged form of NAD(P)H that is a result of enzymatic or heat-dependent hydration.</text>
</comment>
<evidence type="ECO:0000256" key="9">
    <source>
        <dbReference type="ARBA" id="ARBA00022958"/>
    </source>
</evidence>
<dbReference type="InterPro" id="IPR036652">
    <property type="entry name" value="YjeF_N_dom_sf"/>
</dbReference>
<dbReference type="HAMAP" id="MF_01965">
    <property type="entry name" value="NADHX_dehydratase"/>
    <property type="match status" value="1"/>
</dbReference>
<dbReference type="PROSITE" id="PS51383">
    <property type="entry name" value="YJEF_C_3"/>
    <property type="match status" value="1"/>
</dbReference>
<comment type="function">
    <text evidence="18">Catalyzes the epimerization of the S- and R-forms of NAD(P)HX, a damaged form of NAD(P)H that is a result of enzymatic or heat-dependent hydration. This is a prerequisite for the S-specific NAD(P)H-hydrate dehydratase to allow the repair of both epimers of NAD(P)HX.</text>
</comment>
<evidence type="ECO:0000256" key="18">
    <source>
        <dbReference type="HAMAP-Rule" id="MF_01966"/>
    </source>
</evidence>
<evidence type="ECO:0000256" key="4">
    <source>
        <dbReference type="ARBA" id="ARBA00009524"/>
    </source>
</evidence>
<comment type="catalytic activity">
    <reaction evidence="1 18 19">
        <text>(6R)-NADHX = (6S)-NADHX</text>
        <dbReference type="Rhea" id="RHEA:32215"/>
        <dbReference type="ChEBI" id="CHEBI:64074"/>
        <dbReference type="ChEBI" id="CHEBI:64075"/>
        <dbReference type="EC" id="5.1.99.6"/>
    </reaction>
</comment>
<dbReference type="PROSITE" id="PS01050">
    <property type="entry name" value="YJEF_C_2"/>
    <property type="match status" value="1"/>
</dbReference>
<dbReference type="Gene3D" id="3.40.50.10260">
    <property type="entry name" value="YjeF N-terminal domain"/>
    <property type="match status" value="1"/>
</dbReference>
<evidence type="ECO:0000256" key="17">
    <source>
        <dbReference type="HAMAP-Rule" id="MF_01965"/>
    </source>
</evidence>
<keyword evidence="6 17" id="KW-0547">Nucleotide-binding</keyword>
<feature type="binding site" evidence="18">
    <location>
        <begin position="128"/>
        <end position="134"/>
    </location>
    <ligand>
        <name>(6S)-NADPHX</name>
        <dbReference type="ChEBI" id="CHEBI:64076"/>
    </ligand>
</feature>
<keyword evidence="12 17" id="KW-0456">Lyase</keyword>
<feature type="domain" description="YjeF C-terminal" evidence="20">
    <location>
        <begin position="225"/>
        <end position="504"/>
    </location>
</feature>
<evidence type="ECO:0000256" key="12">
    <source>
        <dbReference type="ARBA" id="ARBA00023239"/>
    </source>
</evidence>
<evidence type="ECO:0000256" key="19">
    <source>
        <dbReference type="PIRNR" id="PIRNR017184"/>
    </source>
</evidence>
<evidence type="ECO:0000259" key="21">
    <source>
        <dbReference type="PROSITE" id="PS51385"/>
    </source>
</evidence>
<dbReference type="HAMAP" id="MF_01966">
    <property type="entry name" value="NADHX_epimerase"/>
    <property type="match status" value="1"/>
</dbReference>
<feature type="binding site" evidence="17">
    <location>
        <position position="260"/>
    </location>
    <ligand>
        <name>(6S)-NADPHX</name>
        <dbReference type="ChEBI" id="CHEBI:64076"/>
    </ligand>
</feature>
<comment type="similarity">
    <text evidence="4 19">In the C-terminal section; belongs to the NnrD/CARKD family.</text>
</comment>
<feature type="binding site" evidence="18">
    <location>
        <position position="124"/>
    </location>
    <ligand>
        <name>K(+)</name>
        <dbReference type="ChEBI" id="CHEBI:29103"/>
    </ligand>
</feature>
<feature type="binding site" evidence="17">
    <location>
        <begin position="415"/>
        <end position="419"/>
    </location>
    <ligand>
        <name>AMP</name>
        <dbReference type="ChEBI" id="CHEBI:456215"/>
    </ligand>
</feature>
<dbReference type="PANTHER" id="PTHR12592">
    <property type="entry name" value="ATP-DEPENDENT (S)-NAD(P)H-HYDRATE DEHYDRATASE FAMILY MEMBER"/>
    <property type="match status" value="1"/>
</dbReference>
<feature type="binding site" evidence="17">
    <location>
        <position position="380"/>
    </location>
    <ligand>
        <name>(6S)-NADPHX</name>
        <dbReference type="ChEBI" id="CHEBI:64076"/>
    </ligand>
</feature>
<comment type="subunit">
    <text evidence="17">Homotetramer.</text>
</comment>
<keyword evidence="7 17" id="KW-0067">ATP-binding</keyword>
<dbReference type="EMBL" id="CP117880">
    <property type="protein sequence ID" value="WDF70162.1"/>
    <property type="molecule type" value="Genomic_DNA"/>
</dbReference>
<dbReference type="Gene3D" id="3.40.1190.20">
    <property type="match status" value="1"/>
</dbReference>
<dbReference type="Pfam" id="PF01256">
    <property type="entry name" value="Carb_kinase"/>
    <property type="match status" value="1"/>
</dbReference>
<feature type="binding site" evidence="18">
    <location>
        <position position="59"/>
    </location>
    <ligand>
        <name>K(+)</name>
        <dbReference type="ChEBI" id="CHEBI:29103"/>
    </ligand>
</feature>
<comment type="similarity">
    <text evidence="18">Belongs to the NnrE/AIBP family.</text>
</comment>
<dbReference type="EC" id="4.2.1.136" evidence="19"/>
<dbReference type="PROSITE" id="PS51385">
    <property type="entry name" value="YJEF_N"/>
    <property type="match status" value="1"/>
</dbReference>
<evidence type="ECO:0000256" key="10">
    <source>
        <dbReference type="ARBA" id="ARBA00023027"/>
    </source>
</evidence>
<dbReference type="InterPro" id="IPR029056">
    <property type="entry name" value="Ribokinase-like"/>
</dbReference>
<evidence type="ECO:0000256" key="6">
    <source>
        <dbReference type="ARBA" id="ARBA00022741"/>
    </source>
</evidence>
<evidence type="ECO:0000256" key="8">
    <source>
        <dbReference type="ARBA" id="ARBA00022857"/>
    </source>
</evidence>
<comment type="similarity">
    <text evidence="17">Belongs to the NnrD/CARKD family.</text>
</comment>
<evidence type="ECO:0000256" key="2">
    <source>
        <dbReference type="ARBA" id="ARBA00000909"/>
    </source>
</evidence>
<organism evidence="22 23">
    <name type="scientific">Sphingobacterium oryzagri</name>
    <dbReference type="NCBI Taxonomy" id="3025669"/>
    <lineage>
        <taxon>Bacteria</taxon>
        <taxon>Pseudomonadati</taxon>
        <taxon>Bacteroidota</taxon>
        <taxon>Sphingobacteriia</taxon>
        <taxon>Sphingobacteriales</taxon>
        <taxon>Sphingobacteriaceae</taxon>
        <taxon>Sphingobacterium</taxon>
    </lineage>
</organism>
<keyword evidence="23" id="KW-1185">Reference proteome</keyword>
<feature type="domain" description="YjeF N-terminal" evidence="21">
    <location>
        <begin position="9"/>
        <end position="215"/>
    </location>
</feature>
<keyword evidence="13" id="KW-0511">Multifunctional enzyme</keyword>
<comment type="caution">
    <text evidence="18">Lacks conserved residue(s) required for the propagation of feature annotation.</text>
</comment>
<keyword evidence="10 17" id="KW-0520">NAD</keyword>
<keyword evidence="8 17" id="KW-0521">NADP</keyword>
<dbReference type="Pfam" id="PF03853">
    <property type="entry name" value="YjeF_N"/>
    <property type="match status" value="1"/>
</dbReference>
<evidence type="ECO:0000313" key="22">
    <source>
        <dbReference type="EMBL" id="WDF70162.1"/>
    </source>
</evidence>
<evidence type="ECO:0000256" key="11">
    <source>
        <dbReference type="ARBA" id="ARBA00023235"/>
    </source>
</evidence>
<comment type="cofactor">
    <cofactor evidence="17">
        <name>Mg(2+)</name>
        <dbReference type="ChEBI" id="CHEBI:18420"/>
    </cofactor>
</comment>
<dbReference type="SUPFAM" id="SSF53613">
    <property type="entry name" value="Ribokinase-like"/>
    <property type="match status" value="1"/>
</dbReference>
<comment type="catalytic activity">
    <reaction evidence="2 18 19">
        <text>(6R)-NADPHX = (6S)-NADPHX</text>
        <dbReference type="Rhea" id="RHEA:32227"/>
        <dbReference type="ChEBI" id="CHEBI:64076"/>
        <dbReference type="ChEBI" id="CHEBI:64077"/>
        <dbReference type="EC" id="5.1.99.6"/>
    </reaction>
</comment>
<protein>
    <recommendedName>
        <fullName evidence="19">Bifunctional NAD(P)H-hydrate repair enzyme</fullName>
    </recommendedName>
    <alternativeName>
        <fullName evidence="19">Nicotinamide nucleotide repair protein</fullName>
    </alternativeName>
    <domain>
        <recommendedName>
            <fullName evidence="19">ADP-dependent (S)-NAD(P)H-hydrate dehydratase</fullName>
            <ecNumber evidence="19">4.2.1.136</ecNumber>
        </recommendedName>
        <alternativeName>
            <fullName evidence="19">ADP-dependent NAD(P)HX dehydratase</fullName>
        </alternativeName>
    </domain>
    <domain>
        <recommendedName>
            <fullName evidence="19">NAD(P)H-hydrate epimerase</fullName>
            <ecNumber evidence="19">5.1.99.6</ecNumber>
        </recommendedName>
    </domain>
</protein>
<dbReference type="InterPro" id="IPR030677">
    <property type="entry name" value="Nnr"/>
</dbReference>
<dbReference type="RefSeq" id="WP_274268871.1">
    <property type="nucleotide sequence ID" value="NZ_CP117880.1"/>
</dbReference>
<evidence type="ECO:0000256" key="13">
    <source>
        <dbReference type="ARBA" id="ARBA00023268"/>
    </source>
</evidence>
<dbReference type="InterPro" id="IPR004443">
    <property type="entry name" value="YjeF_N_dom"/>
</dbReference>
<accession>A0ABY7WKN6</accession>
<feature type="binding site" evidence="17">
    <location>
        <position position="445"/>
    </location>
    <ligand>
        <name>(6S)-NADPHX</name>
        <dbReference type="ChEBI" id="CHEBI:64076"/>
    </ligand>
</feature>
<dbReference type="PIRSF" id="PIRSF017184">
    <property type="entry name" value="Nnr"/>
    <property type="match status" value="1"/>
</dbReference>
<dbReference type="CDD" id="cd01171">
    <property type="entry name" value="YXKO-related"/>
    <property type="match status" value="1"/>
</dbReference>
<comment type="cofactor">
    <cofactor evidence="18 19">
        <name>K(+)</name>
        <dbReference type="ChEBI" id="CHEBI:29103"/>
    </cofactor>
    <text evidence="18 19">Binds 1 potassium ion per subunit.</text>
</comment>
<comment type="function">
    <text evidence="17">Catalyzes the dehydration of the S-form of NAD(P)HX at the expense of ADP, which is converted to AMP. Together with NAD(P)HX epimerase, which catalyzes the epimerization of the S- and R-forms, the enzyme allows the repair of both epimers of NAD(P)HX, a damaged form of NAD(P)H that is a result of enzymatic or heat-dependent hydration.</text>
</comment>
<comment type="similarity">
    <text evidence="3 19">In the N-terminal section; belongs to the NnrE/AIBP family.</text>
</comment>
<dbReference type="InterPro" id="IPR000631">
    <property type="entry name" value="CARKD"/>
</dbReference>
<feature type="binding site" evidence="17">
    <location>
        <position position="444"/>
    </location>
    <ligand>
        <name>AMP</name>
        <dbReference type="ChEBI" id="CHEBI:456215"/>
    </ligand>
</feature>
<keyword evidence="9 18" id="KW-0630">Potassium</keyword>
<evidence type="ECO:0000256" key="15">
    <source>
        <dbReference type="ARBA" id="ARBA00048238"/>
    </source>
</evidence>
<dbReference type="Proteomes" id="UP001221558">
    <property type="component" value="Chromosome"/>
</dbReference>
<feature type="binding site" evidence="18">
    <location>
        <position position="160"/>
    </location>
    <ligand>
        <name>K(+)</name>
        <dbReference type="ChEBI" id="CHEBI:29103"/>
    </ligand>
</feature>
<comment type="catalytic activity">
    <reaction evidence="15 17 19">
        <text>(6S)-NADHX + ADP = AMP + phosphate + NADH + H(+)</text>
        <dbReference type="Rhea" id="RHEA:32223"/>
        <dbReference type="ChEBI" id="CHEBI:15378"/>
        <dbReference type="ChEBI" id="CHEBI:43474"/>
        <dbReference type="ChEBI" id="CHEBI:57945"/>
        <dbReference type="ChEBI" id="CHEBI:64074"/>
        <dbReference type="ChEBI" id="CHEBI:456215"/>
        <dbReference type="ChEBI" id="CHEBI:456216"/>
        <dbReference type="EC" id="4.2.1.136"/>
    </reaction>
</comment>
<dbReference type="EC" id="5.1.99.6" evidence="19"/>
<name>A0ABY7WKN6_9SPHI</name>
<proteinExistence type="inferred from homology"/>
<reference evidence="22 23" key="1">
    <citation type="submission" date="2023-02" db="EMBL/GenBank/DDBJ databases">
        <title>Genome sequence of Sphingobacterium sp. KACC 22765.</title>
        <authorList>
            <person name="Kim S."/>
            <person name="Heo J."/>
            <person name="Kwon S.-W."/>
        </authorList>
    </citation>
    <scope>NUCLEOTIDE SEQUENCE [LARGE SCALE GENOMIC DNA]</scope>
    <source>
        <strain evidence="22 23">KACC 22765</strain>
    </source>
</reference>